<keyword evidence="1" id="KW-0378">Hydrolase</keyword>
<feature type="domain" description="CN hydrolase" evidence="4">
    <location>
        <begin position="283"/>
        <end position="501"/>
    </location>
</feature>
<feature type="transmembrane region" description="Helical" evidence="3">
    <location>
        <begin position="63"/>
        <end position="81"/>
    </location>
</feature>
<feature type="region of interest" description="Disordered" evidence="2">
    <location>
        <begin position="555"/>
        <end position="579"/>
    </location>
</feature>
<proteinExistence type="predicted"/>
<dbReference type="SUPFAM" id="SSF56317">
    <property type="entry name" value="Carbon-nitrogen hydrolase"/>
    <property type="match status" value="1"/>
</dbReference>
<feature type="transmembrane region" description="Helical" evidence="3">
    <location>
        <begin position="515"/>
        <end position="533"/>
    </location>
</feature>
<dbReference type="Gene3D" id="3.60.110.10">
    <property type="entry name" value="Carbon-nitrogen hydrolase"/>
    <property type="match status" value="1"/>
</dbReference>
<evidence type="ECO:0000313" key="6">
    <source>
        <dbReference type="Proteomes" id="UP000717515"/>
    </source>
</evidence>
<feature type="compositionally biased region" description="Polar residues" evidence="2">
    <location>
        <begin position="558"/>
        <end position="570"/>
    </location>
</feature>
<accession>A0A9P8AAQ1</accession>
<comment type="caution">
    <text evidence="5">The sequence shown here is derived from an EMBL/GenBank/DDBJ whole genome shotgun (WGS) entry which is preliminary data.</text>
</comment>
<dbReference type="Proteomes" id="UP000717515">
    <property type="component" value="Unassembled WGS sequence"/>
</dbReference>
<dbReference type="InterPro" id="IPR036526">
    <property type="entry name" value="C-N_Hydrolase_sf"/>
</dbReference>
<dbReference type="InterPro" id="IPR050345">
    <property type="entry name" value="Aliph_Amidase/BUP"/>
</dbReference>
<dbReference type="GO" id="GO:0016811">
    <property type="term" value="F:hydrolase activity, acting on carbon-nitrogen (but not peptide) bonds, in linear amides"/>
    <property type="evidence" value="ECO:0007669"/>
    <property type="project" value="TreeGrafter"/>
</dbReference>
<feature type="transmembrane region" description="Helical" evidence="3">
    <location>
        <begin position="93"/>
        <end position="115"/>
    </location>
</feature>
<gene>
    <name evidence="5" type="ORF">KVV02_007530</name>
</gene>
<dbReference type="EMBL" id="JAIFTL010000039">
    <property type="protein sequence ID" value="KAG9325499.1"/>
    <property type="molecule type" value="Genomic_DNA"/>
</dbReference>
<keyword evidence="3" id="KW-0812">Transmembrane</keyword>
<feature type="transmembrane region" description="Helical" evidence="3">
    <location>
        <begin position="240"/>
        <end position="264"/>
    </location>
</feature>
<evidence type="ECO:0000313" key="5">
    <source>
        <dbReference type="EMBL" id="KAG9325499.1"/>
    </source>
</evidence>
<sequence length="579" mass="64320">MLRNLISVPSFTTVIVPLVVLTCTVFGPGLLNVAPAPYLAIALSLGYLERLGPWSFAVVMPNVYLYACLTVGTGLAYAGMLQSDNWDNSLMRAPFLIGLWIGLVNIIPLWIHLAWQRRFLPQERLQSGLWSLLATLVAPSVWVALFTMVYAVSPIGSYGSIAYTQFQLGPLVQWSSVAGIAGIEFLVAGPIRCFRVWSAVILHRACVRYIRLESYHDADTKNWSQMGTQVRDRTRLLNRLAFAPTPTFMFVMLFVSLYGSMRFWNATGTFYMRPLRDTMLPTVKASCVIGSAETNDLPGYLNQTVELAKGGSEIVLWSETLVRMNSTQMVTDFYTKAGNISATYGIYLGVTFSQFLDEHLVQSKNMFTLFDPRGQVAFEYQKAHPVAMVETTVVAGPNKLPVADTEKFGRLGGAICFDLDFQNFIAQAGDQKVDILLQPSWTWASIGRLEATIQSYRAVEQGFTIFRCGSWAPSTVWDPFHQLWGYKENLGSGTFTAEIPLRKHVSTIYTAVGNLWGYVCCAFAVVSLILVVAPKRIVDQWLHALEARVSRRVVSPPNRDSITDSSTGSTLPVRAEEGV</sequence>
<protein>
    <recommendedName>
        <fullName evidence="4">CN hydrolase domain-containing protein</fullName>
    </recommendedName>
</protein>
<evidence type="ECO:0000259" key="4">
    <source>
        <dbReference type="PROSITE" id="PS50263"/>
    </source>
</evidence>
<dbReference type="AlphaFoldDB" id="A0A9P8AAQ1"/>
<keyword evidence="3" id="KW-0472">Membrane</keyword>
<dbReference type="PANTHER" id="PTHR43674">
    <property type="entry name" value="NITRILASE C965.09-RELATED"/>
    <property type="match status" value="1"/>
</dbReference>
<dbReference type="CDD" id="cd07197">
    <property type="entry name" value="nitrilase"/>
    <property type="match status" value="1"/>
</dbReference>
<evidence type="ECO:0000256" key="1">
    <source>
        <dbReference type="ARBA" id="ARBA00022801"/>
    </source>
</evidence>
<feature type="transmembrane region" description="Helical" evidence="3">
    <location>
        <begin position="171"/>
        <end position="194"/>
    </location>
</feature>
<name>A0A9P8AAQ1_MORAP</name>
<feature type="transmembrane region" description="Helical" evidence="3">
    <location>
        <begin position="7"/>
        <end position="27"/>
    </location>
</feature>
<evidence type="ECO:0000256" key="3">
    <source>
        <dbReference type="SAM" id="Phobius"/>
    </source>
</evidence>
<dbReference type="PANTHER" id="PTHR43674:SF16">
    <property type="entry name" value="CARBON-NITROGEN FAMILY, PUTATIVE (AFU_ORTHOLOGUE AFUA_5G02350)-RELATED"/>
    <property type="match status" value="1"/>
</dbReference>
<feature type="transmembrane region" description="Helical" evidence="3">
    <location>
        <begin position="127"/>
        <end position="151"/>
    </location>
</feature>
<keyword evidence="3" id="KW-1133">Transmembrane helix</keyword>
<reference evidence="5" key="1">
    <citation type="submission" date="2021-07" db="EMBL/GenBank/DDBJ databases">
        <title>Draft genome of Mortierella alpina, strain LL118, isolated from an aspen leaf litter sample.</title>
        <authorList>
            <person name="Yang S."/>
            <person name="Vinatzer B.A."/>
        </authorList>
    </citation>
    <scope>NUCLEOTIDE SEQUENCE</scope>
    <source>
        <strain evidence="5">LL118</strain>
    </source>
</reference>
<dbReference type="Pfam" id="PF00795">
    <property type="entry name" value="CN_hydrolase"/>
    <property type="match status" value="1"/>
</dbReference>
<organism evidence="5 6">
    <name type="scientific">Mortierella alpina</name>
    <name type="common">Oleaginous fungus</name>
    <name type="synonym">Mortierella renispora</name>
    <dbReference type="NCBI Taxonomy" id="64518"/>
    <lineage>
        <taxon>Eukaryota</taxon>
        <taxon>Fungi</taxon>
        <taxon>Fungi incertae sedis</taxon>
        <taxon>Mucoromycota</taxon>
        <taxon>Mortierellomycotina</taxon>
        <taxon>Mortierellomycetes</taxon>
        <taxon>Mortierellales</taxon>
        <taxon>Mortierellaceae</taxon>
        <taxon>Mortierella</taxon>
    </lineage>
</organism>
<evidence type="ECO:0000256" key="2">
    <source>
        <dbReference type="SAM" id="MobiDB-lite"/>
    </source>
</evidence>
<dbReference type="InterPro" id="IPR003010">
    <property type="entry name" value="C-N_Hydrolase"/>
</dbReference>
<dbReference type="PROSITE" id="PS50263">
    <property type="entry name" value="CN_HYDROLASE"/>
    <property type="match status" value="1"/>
</dbReference>